<dbReference type="SUPFAM" id="SSF46689">
    <property type="entry name" value="Homeodomain-like"/>
    <property type="match status" value="2"/>
</dbReference>
<reference evidence="6 7" key="1">
    <citation type="submission" date="2020-03" db="EMBL/GenBank/DDBJ databases">
        <title>Identification of Halomonas strains.</title>
        <authorList>
            <person name="Xiao Z."/>
            <person name="Dong F."/>
            <person name="Wang Z."/>
            <person name="Zhao J.-Y."/>
        </authorList>
    </citation>
    <scope>NUCLEOTIDE SEQUENCE [LARGE SCALE GENOMIC DNA]</scope>
    <source>
        <strain evidence="6 7">DX6</strain>
    </source>
</reference>
<dbReference type="InterPro" id="IPR020449">
    <property type="entry name" value="Tscrpt_reg_AraC-type_HTH"/>
</dbReference>
<keyword evidence="1" id="KW-0805">Transcription regulation</keyword>
<organism evidence="6 7">
    <name type="scientific">Billgrantia bachuensis</name>
    <dbReference type="NCBI Taxonomy" id="2717286"/>
    <lineage>
        <taxon>Bacteria</taxon>
        <taxon>Pseudomonadati</taxon>
        <taxon>Pseudomonadota</taxon>
        <taxon>Gammaproteobacteria</taxon>
        <taxon>Oceanospirillales</taxon>
        <taxon>Halomonadaceae</taxon>
        <taxon>Billgrantia</taxon>
    </lineage>
</organism>
<dbReference type="Pfam" id="PF12833">
    <property type="entry name" value="HTH_18"/>
    <property type="match status" value="1"/>
</dbReference>
<protein>
    <submittedName>
        <fullName evidence="6">Helix-turn-helix transcriptional regulator</fullName>
    </submittedName>
</protein>
<gene>
    <name evidence="6" type="ORF">HBJ55_10900</name>
</gene>
<dbReference type="SUPFAM" id="SSF51182">
    <property type="entry name" value="RmlC-like cupins"/>
    <property type="match status" value="1"/>
</dbReference>
<dbReference type="InterPro" id="IPR011051">
    <property type="entry name" value="RmlC_Cupin_sf"/>
</dbReference>
<name>A0ABX0PS31_9GAMM</name>
<dbReference type="SMART" id="SM00342">
    <property type="entry name" value="HTH_ARAC"/>
    <property type="match status" value="1"/>
</dbReference>
<sequence>MERPVVEARRYPDRVLSDRHDYHQLLLGLDGALELESAGQLMHVTRGMLTPVASGDVHYYLAPGDNRVLVLDLPEAWCEALAFEGMFDRQARRLPEALVSRGETLCEDLDKRELGKTSQALAHWLELAFAAGGRRAVPPRLKLLELLPTVRAELAYPWRVADMARRCHLAEAVFARQFRALTGLSPHAWLVRQRLAHACELLKVGGASLTEVALASGFADSAHFSHSFRRRHGVSPSEWRRLQASGGNPSRGQDSTSLAAP</sequence>
<evidence type="ECO:0000313" key="6">
    <source>
        <dbReference type="EMBL" id="NIC05936.1"/>
    </source>
</evidence>
<dbReference type="EMBL" id="JAAQTO010000028">
    <property type="protein sequence ID" value="NIC05936.1"/>
    <property type="molecule type" value="Genomic_DNA"/>
</dbReference>
<dbReference type="InterPro" id="IPR018060">
    <property type="entry name" value="HTH_AraC"/>
</dbReference>
<feature type="domain" description="HTH araC/xylS-type" evidence="5">
    <location>
        <begin position="144"/>
        <end position="242"/>
    </location>
</feature>
<evidence type="ECO:0000256" key="1">
    <source>
        <dbReference type="ARBA" id="ARBA00023015"/>
    </source>
</evidence>
<dbReference type="Gene3D" id="1.10.10.60">
    <property type="entry name" value="Homeodomain-like"/>
    <property type="match status" value="2"/>
</dbReference>
<feature type="region of interest" description="Disordered" evidence="4">
    <location>
        <begin position="235"/>
        <end position="261"/>
    </location>
</feature>
<comment type="caution">
    <text evidence="6">The sequence shown here is derived from an EMBL/GenBank/DDBJ whole genome shotgun (WGS) entry which is preliminary data.</text>
</comment>
<keyword evidence="2" id="KW-0238">DNA-binding</keyword>
<feature type="compositionally biased region" description="Polar residues" evidence="4">
    <location>
        <begin position="245"/>
        <end position="261"/>
    </location>
</feature>
<keyword evidence="7" id="KW-1185">Reference proteome</keyword>
<evidence type="ECO:0000256" key="3">
    <source>
        <dbReference type="ARBA" id="ARBA00023163"/>
    </source>
</evidence>
<dbReference type="PANTHER" id="PTHR46796:SF6">
    <property type="entry name" value="ARAC SUBFAMILY"/>
    <property type="match status" value="1"/>
</dbReference>
<dbReference type="PRINTS" id="PR00032">
    <property type="entry name" value="HTHARAC"/>
</dbReference>
<proteinExistence type="predicted"/>
<evidence type="ECO:0000313" key="7">
    <source>
        <dbReference type="Proteomes" id="UP001318321"/>
    </source>
</evidence>
<dbReference type="PANTHER" id="PTHR46796">
    <property type="entry name" value="HTH-TYPE TRANSCRIPTIONAL ACTIVATOR RHAS-RELATED"/>
    <property type="match status" value="1"/>
</dbReference>
<dbReference type="PROSITE" id="PS00041">
    <property type="entry name" value="HTH_ARAC_FAMILY_1"/>
    <property type="match status" value="1"/>
</dbReference>
<evidence type="ECO:0000256" key="2">
    <source>
        <dbReference type="ARBA" id="ARBA00023125"/>
    </source>
</evidence>
<dbReference type="InterPro" id="IPR050204">
    <property type="entry name" value="AraC_XylS_family_regulators"/>
</dbReference>
<dbReference type="PROSITE" id="PS01124">
    <property type="entry name" value="HTH_ARAC_FAMILY_2"/>
    <property type="match status" value="1"/>
</dbReference>
<evidence type="ECO:0000259" key="5">
    <source>
        <dbReference type="PROSITE" id="PS01124"/>
    </source>
</evidence>
<dbReference type="Proteomes" id="UP001318321">
    <property type="component" value="Unassembled WGS sequence"/>
</dbReference>
<keyword evidence="3" id="KW-0804">Transcription</keyword>
<accession>A0ABX0PS31</accession>
<evidence type="ECO:0000256" key="4">
    <source>
        <dbReference type="SAM" id="MobiDB-lite"/>
    </source>
</evidence>
<dbReference type="InterPro" id="IPR009057">
    <property type="entry name" value="Homeodomain-like_sf"/>
</dbReference>
<dbReference type="InterPro" id="IPR018062">
    <property type="entry name" value="HTH_AraC-typ_CS"/>
</dbReference>